<keyword evidence="12" id="KW-0472">Membrane</keyword>
<evidence type="ECO:0000256" key="1">
    <source>
        <dbReference type="ARBA" id="ARBA00004430"/>
    </source>
</evidence>
<evidence type="ECO:0000256" key="12">
    <source>
        <dbReference type="SAM" id="Phobius"/>
    </source>
</evidence>
<comment type="similarity">
    <text evidence="10">Belongs to the dynein light chain LC1-type family.</text>
</comment>
<dbReference type="OrthoDB" id="266138at2759"/>
<dbReference type="Proteomes" id="UP000028837">
    <property type="component" value="Unassembled WGS sequence"/>
</dbReference>
<dbReference type="PROSITE" id="PS51450">
    <property type="entry name" value="LRR"/>
    <property type="match status" value="3"/>
</dbReference>
<dbReference type="GO" id="GO:0005930">
    <property type="term" value="C:axoneme"/>
    <property type="evidence" value="ECO:0007669"/>
    <property type="project" value="UniProtKB-SubCell"/>
</dbReference>
<evidence type="ECO:0000256" key="8">
    <source>
        <dbReference type="ARBA" id="ARBA00023212"/>
    </source>
</evidence>
<dbReference type="EMBL" id="AHZU02000811">
    <property type="protein sequence ID" value="KFG39887.1"/>
    <property type="molecule type" value="Genomic_DNA"/>
</dbReference>
<dbReference type="VEuPathDB" id="ToxoDB:TGDOM2_285350"/>
<feature type="transmembrane region" description="Helical" evidence="12">
    <location>
        <begin position="195"/>
        <end position="212"/>
    </location>
</feature>
<dbReference type="FunFam" id="3.80.10.10:FF:000049">
    <property type="entry name" value="Dynein light chain 1"/>
    <property type="match status" value="1"/>
</dbReference>
<dbReference type="GO" id="GO:0005874">
    <property type="term" value="C:microtubule"/>
    <property type="evidence" value="ECO:0007669"/>
    <property type="project" value="UniProtKB-KW"/>
</dbReference>
<keyword evidence="4" id="KW-0493">Microtubule</keyword>
<keyword evidence="7" id="KW-0505">Motor protein</keyword>
<dbReference type="InterPro" id="IPR032675">
    <property type="entry name" value="LRR_dom_sf"/>
</dbReference>
<evidence type="ECO:0000256" key="3">
    <source>
        <dbReference type="ARBA" id="ARBA00022614"/>
    </source>
</evidence>
<accession>A0A086K669</accession>
<dbReference type="InterPro" id="IPR001611">
    <property type="entry name" value="Leu-rich_rpt"/>
</dbReference>
<dbReference type="SMART" id="SM00365">
    <property type="entry name" value="LRR_SD22"/>
    <property type="match status" value="4"/>
</dbReference>
<evidence type="ECO:0000256" key="10">
    <source>
        <dbReference type="ARBA" id="ARBA00049659"/>
    </source>
</evidence>
<evidence type="ECO:0000256" key="5">
    <source>
        <dbReference type="ARBA" id="ARBA00022737"/>
    </source>
</evidence>
<dbReference type="AlphaFoldDB" id="A0A086K669"/>
<dbReference type="InterPro" id="IPR025875">
    <property type="entry name" value="Leu-rich_rpt_4"/>
</dbReference>
<keyword evidence="5" id="KW-0677">Repeat</keyword>
<comment type="subcellular location">
    <subcellularLocation>
        <location evidence="1">Cytoplasm</location>
        <location evidence="1">Cytoskeleton</location>
        <location evidence="1">Cilium axoneme</location>
    </subcellularLocation>
</comment>
<keyword evidence="9" id="KW-0966">Cell projection</keyword>
<dbReference type="GO" id="GO:0030286">
    <property type="term" value="C:dynein complex"/>
    <property type="evidence" value="ECO:0007669"/>
    <property type="project" value="UniProtKB-KW"/>
</dbReference>
<dbReference type="PANTHER" id="PTHR15454">
    <property type="entry name" value="NISCHARIN RELATED"/>
    <property type="match status" value="1"/>
</dbReference>
<evidence type="ECO:0000256" key="2">
    <source>
        <dbReference type="ARBA" id="ARBA00022490"/>
    </source>
</evidence>
<keyword evidence="8" id="KW-0206">Cytoskeleton</keyword>
<proteinExistence type="inferred from homology"/>
<dbReference type="PANTHER" id="PTHR15454:SF73">
    <property type="entry name" value="DYNEIN AXONEMAL LIGHT CHAIN 1"/>
    <property type="match status" value="1"/>
</dbReference>
<keyword evidence="3" id="KW-0433">Leucine-rich repeat</keyword>
<sequence length="226" mass="25114">MKSSGGTTCAKAIQIFEEKTGQSHALTVDLNAGATAVEAEEVKLICMLPPIEKMDNSLNTLTACRHLSLSTNCIEKMINLPNLKNLQILSLARNQIKRISGLEEVGQTLRELWLSYNQIERLDGLQPCVKLEVLYMSNNRVKGWEEVEKLAALPTIVNVLFKGNPFYEAVVRKVLGRIVLHHLARRRVVGIGRDLTLFIGRACVAVLGLLLLRMMSARKCSGGYRS</sequence>
<keyword evidence="6" id="KW-0243">Dynein</keyword>
<evidence type="ECO:0000256" key="7">
    <source>
        <dbReference type="ARBA" id="ARBA00023175"/>
    </source>
</evidence>
<evidence type="ECO:0000256" key="4">
    <source>
        <dbReference type="ARBA" id="ARBA00022701"/>
    </source>
</evidence>
<evidence type="ECO:0000256" key="11">
    <source>
        <dbReference type="ARBA" id="ARBA00049760"/>
    </source>
</evidence>
<protein>
    <recommendedName>
        <fullName evidence="11">Dynein axonemal light chain 1</fullName>
    </recommendedName>
</protein>
<dbReference type="Gene3D" id="3.80.10.10">
    <property type="entry name" value="Ribonuclease Inhibitor"/>
    <property type="match status" value="1"/>
</dbReference>
<organism evidence="13 14">
    <name type="scientific">Toxoplasma gondii GAB2-2007-GAL-DOM2</name>
    <dbReference type="NCBI Taxonomy" id="1130820"/>
    <lineage>
        <taxon>Eukaryota</taxon>
        <taxon>Sar</taxon>
        <taxon>Alveolata</taxon>
        <taxon>Apicomplexa</taxon>
        <taxon>Conoidasida</taxon>
        <taxon>Coccidia</taxon>
        <taxon>Eucoccidiorida</taxon>
        <taxon>Eimeriorina</taxon>
        <taxon>Sarcocystidae</taxon>
        <taxon>Toxoplasma</taxon>
    </lineage>
</organism>
<keyword evidence="12" id="KW-0812">Transmembrane</keyword>
<dbReference type="SUPFAM" id="SSF52058">
    <property type="entry name" value="L domain-like"/>
    <property type="match status" value="1"/>
</dbReference>
<dbReference type="Pfam" id="PF12799">
    <property type="entry name" value="LRR_4"/>
    <property type="match status" value="1"/>
</dbReference>
<keyword evidence="2" id="KW-0963">Cytoplasm</keyword>
<gene>
    <name evidence="13" type="ORF">TGDOM2_285350</name>
</gene>
<evidence type="ECO:0000313" key="14">
    <source>
        <dbReference type="Proteomes" id="UP000028837"/>
    </source>
</evidence>
<name>A0A086K669_TOXGO</name>
<keyword evidence="12" id="KW-1133">Transmembrane helix</keyword>
<evidence type="ECO:0000256" key="6">
    <source>
        <dbReference type="ARBA" id="ARBA00023017"/>
    </source>
</evidence>
<comment type="caution">
    <text evidence="13">The sequence shown here is derived from an EMBL/GenBank/DDBJ whole genome shotgun (WGS) entry which is preliminary data.</text>
</comment>
<evidence type="ECO:0000256" key="9">
    <source>
        <dbReference type="ARBA" id="ARBA00023273"/>
    </source>
</evidence>
<reference evidence="13 14" key="1">
    <citation type="submission" date="2014-02" db="EMBL/GenBank/DDBJ databases">
        <authorList>
            <person name="Sibley D."/>
            <person name="Venepally P."/>
            <person name="Karamycheva S."/>
            <person name="Hadjithomas M."/>
            <person name="Khan A."/>
            <person name="Brunk B."/>
            <person name="Roos D."/>
            <person name="Caler E."/>
            <person name="Lorenzi H."/>
        </authorList>
    </citation>
    <scope>NUCLEOTIDE SEQUENCE [LARGE SCALE GENOMIC DNA]</scope>
    <source>
        <strain evidence="13 14">GAB2-2007-GAL-DOM2</strain>
    </source>
</reference>
<evidence type="ECO:0000313" key="13">
    <source>
        <dbReference type="EMBL" id="KFG39887.1"/>
    </source>
</evidence>